<dbReference type="Proteomes" id="UP000772434">
    <property type="component" value="Unassembled WGS sequence"/>
</dbReference>
<gene>
    <name evidence="2" type="ORF">BDP27DRAFT_1330624</name>
</gene>
<evidence type="ECO:0000313" key="3">
    <source>
        <dbReference type="Proteomes" id="UP000772434"/>
    </source>
</evidence>
<name>A0A9P5PIT0_9AGAR</name>
<dbReference type="EMBL" id="JADNRY010000087">
    <property type="protein sequence ID" value="KAF9066494.1"/>
    <property type="molecule type" value="Genomic_DNA"/>
</dbReference>
<reference evidence="2" key="1">
    <citation type="submission" date="2020-11" db="EMBL/GenBank/DDBJ databases">
        <authorList>
            <consortium name="DOE Joint Genome Institute"/>
            <person name="Ahrendt S."/>
            <person name="Riley R."/>
            <person name="Andreopoulos W."/>
            <person name="Labutti K."/>
            <person name="Pangilinan J."/>
            <person name="Ruiz-Duenas F.J."/>
            <person name="Barrasa J.M."/>
            <person name="Sanchez-Garcia M."/>
            <person name="Camarero S."/>
            <person name="Miyauchi S."/>
            <person name="Serrano A."/>
            <person name="Linde D."/>
            <person name="Babiker R."/>
            <person name="Drula E."/>
            <person name="Ayuso-Fernandez I."/>
            <person name="Pacheco R."/>
            <person name="Padilla G."/>
            <person name="Ferreira P."/>
            <person name="Barriuso J."/>
            <person name="Kellner H."/>
            <person name="Castanera R."/>
            <person name="Alfaro M."/>
            <person name="Ramirez L."/>
            <person name="Pisabarro A.G."/>
            <person name="Kuo A."/>
            <person name="Tritt A."/>
            <person name="Lipzen A."/>
            <person name="He G."/>
            <person name="Yan M."/>
            <person name="Ng V."/>
            <person name="Cullen D."/>
            <person name="Martin F."/>
            <person name="Rosso M.-N."/>
            <person name="Henrissat B."/>
            <person name="Hibbett D."/>
            <person name="Martinez A.T."/>
            <person name="Grigoriev I.V."/>
        </authorList>
    </citation>
    <scope>NUCLEOTIDE SEQUENCE</scope>
    <source>
        <strain evidence="2">AH 40177</strain>
    </source>
</reference>
<evidence type="ECO:0000313" key="2">
    <source>
        <dbReference type="EMBL" id="KAF9066494.1"/>
    </source>
</evidence>
<sequence length="213" mass="23489">MEYAPPEIRSPSPTSSVGSRHPEDQTSLSDSEVMLDNFRFEQKWESKIGLGEPTQREIEAAREPLITRPVPGSEAEKEVYKSILRSLRREVQQLHENEIFEQTLLQGSKAALETPVHTRDIDTIMRSMMSPSSSTPLFPSATSTPFAGPSRSFPKLPTYNPSAHAVMTDGPWNDPEVTRGGFGAGMDSFIGTTHGNGMMSAAQGSVRRNKGRR</sequence>
<keyword evidence="3" id="KW-1185">Reference proteome</keyword>
<dbReference type="AlphaFoldDB" id="A0A9P5PIT0"/>
<proteinExistence type="predicted"/>
<protein>
    <submittedName>
        <fullName evidence="2">Uncharacterized protein</fullName>
    </submittedName>
</protein>
<accession>A0A9P5PIT0</accession>
<dbReference type="OrthoDB" id="3227715at2759"/>
<comment type="caution">
    <text evidence="2">The sequence shown here is derived from an EMBL/GenBank/DDBJ whole genome shotgun (WGS) entry which is preliminary data.</text>
</comment>
<feature type="region of interest" description="Disordered" evidence="1">
    <location>
        <begin position="1"/>
        <end position="32"/>
    </location>
</feature>
<organism evidence="2 3">
    <name type="scientific">Rhodocollybia butyracea</name>
    <dbReference type="NCBI Taxonomy" id="206335"/>
    <lineage>
        <taxon>Eukaryota</taxon>
        <taxon>Fungi</taxon>
        <taxon>Dikarya</taxon>
        <taxon>Basidiomycota</taxon>
        <taxon>Agaricomycotina</taxon>
        <taxon>Agaricomycetes</taxon>
        <taxon>Agaricomycetidae</taxon>
        <taxon>Agaricales</taxon>
        <taxon>Marasmiineae</taxon>
        <taxon>Omphalotaceae</taxon>
        <taxon>Rhodocollybia</taxon>
    </lineage>
</organism>
<evidence type="ECO:0000256" key="1">
    <source>
        <dbReference type="SAM" id="MobiDB-lite"/>
    </source>
</evidence>